<evidence type="ECO:0000256" key="2">
    <source>
        <dbReference type="SAM" id="SignalP"/>
    </source>
</evidence>
<dbReference type="Proteomes" id="UP000324022">
    <property type="component" value="Unassembled WGS sequence"/>
</dbReference>
<organism evidence="3 4">
    <name type="scientific">Ustilago trichophora</name>
    <dbReference type="NCBI Taxonomy" id="86804"/>
    <lineage>
        <taxon>Eukaryota</taxon>
        <taxon>Fungi</taxon>
        <taxon>Dikarya</taxon>
        <taxon>Basidiomycota</taxon>
        <taxon>Ustilaginomycotina</taxon>
        <taxon>Ustilaginomycetes</taxon>
        <taxon>Ustilaginales</taxon>
        <taxon>Ustilaginaceae</taxon>
        <taxon>Ustilago</taxon>
    </lineage>
</organism>
<keyword evidence="2" id="KW-0732">Signal</keyword>
<keyword evidence="4" id="KW-1185">Reference proteome</keyword>
<evidence type="ECO:0000256" key="1">
    <source>
        <dbReference type="SAM" id="MobiDB-lite"/>
    </source>
</evidence>
<sequence length="473" mass="50198">MRFQNKSLSSSLVAMVALSIGVSASLDLVGQQLLARDGGNPNPGTAAAGKLAPAVNLATVPANPQAVLKLTGQDLHTKVPSTNNVFEASALLASGGGQGSAAPAAPAGGMSFTIDTDESGTTTAAEVDSAQGVVLKATSGLYTHTDPDKGSCAKTLAKHGEPCADRPYVVPQSVIPGTSSNSATTPGGGTNSQHGPVTKRNPAFHAGPYVLKRDGEDVPLPLSDWKGADRTNNLLFKRERDPLSFRDIPHGTDNTNGGDRYEGNGPTGPLCIDTVKRDKEVTKVVPTKEEIQTLTPGEPLNFELVKSDDHANTWNQIIYDKAGKPIDVTHLHISDKMSVWRAEYYCPECKPGHKFHKVKYENIEIETDEEHEHADPTLAVQCEGPAKSTNVHKKKKSRYQTKDQDQGAVKFSGTIFSIDQVTLGQVDKYGNGAIASVGVGKGDDFKGGYTVSPKKPGDPITKREVVEDNGPIF</sequence>
<dbReference type="EMBL" id="OOIN01000001">
    <property type="protein sequence ID" value="SPO19772.1"/>
    <property type="molecule type" value="Genomic_DNA"/>
</dbReference>
<evidence type="ECO:0000313" key="3">
    <source>
        <dbReference type="EMBL" id="SPO19772.1"/>
    </source>
</evidence>
<dbReference type="OrthoDB" id="2548355at2759"/>
<feature type="signal peptide" evidence="2">
    <location>
        <begin position="1"/>
        <end position="24"/>
    </location>
</feature>
<feature type="region of interest" description="Disordered" evidence="1">
    <location>
        <begin position="176"/>
        <end position="204"/>
    </location>
</feature>
<name>A0A5C3DP62_9BASI</name>
<feature type="region of interest" description="Disordered" evidence="1">
    <location>
        <begin position="448"/>
        <end position="473"/>
    </location>
</feature>
<gene>
    <name evidence="3" type="ORF">UTRI_00164_B</name>
</gene>
<accession>A0A5C3DP62</accession>
<dbReference type="AlphaFoldDB" id="A0A5C3DP62"/>
<reference evidence="3 4" key="1">
    <citation type="submission" date="2018-03" db="EMBL/GenBank/DDBJ databases">
        <authorList>
            <person name="Guldener U."/>
        </authorList>
    </citation>
    <scope>NUCLEOTIDE SEQUENCE [LARGE SCALE GENOMIC DNA]</scope>
    <source>
        <strain evidence="3 4">NBRC100155</strain>
    </source>
</reference>
<protein>
    <submittedName>
        <fullName evidence="3">Uncharacterized protein</fullName>
    </submittedName>
</protein>
<proteinExistence type="predicted"/>
<feature type="chain" id="PRO_5023000432" evidence="2">
    <location>
        <begin position="25"/>
        <end position="473"/>
    </location>
</feature>
<feature type="compositionally biased region" description="Polar residues" evidence="1">
    <location>
        <begin position="176"/>
        <end position="195"/>
    </location>
</feature>
<feature type="region of interest" description="Disordered" evidence="1">
    <location>
        <begin position="245"/>
        <end position="269"/>
    </location>
</feature>
<feature type="compositionally biased region" description="Basic and acidic residues" evidence="1">
    <location>
        <begin position="455"/>
        <end position="466"/>
    </location>
</feature>
<evidence type="ECO:0000313" key="4">
    <source>
        <dbReference type="Proteomes" id="UP000324022"/>
    </source>
</evidence>